<feature type="compositionally biased region" description="Polar residues" evidence="2">
    <location>
        <begin position="20"/>
        <end position="57"/>
    </location>
</feature>
<dbReference type="Gene3D" id="3.40.50.300">
    <property type="entry name" value="P-loop containing nucleotide triphosphate hydrolases"/>
    <property type="match status" value="1"/>
</dbReference>
<accession>A0A8H2X369</accession>
<sequence>MPFREKVKRLKDRLKRDSSPASLLPNTQTPLATTLDSSAATHQPSIPESNASTLLTPTRPTTQWAILEELLVAKNQREYGTLRSDLESILEELKAHFNGPNSPKMTASIESLCKSINDELRLVKALQAESKTRRYLQAGSGPDEVLACYRRVHGYLIRISLNTSLSTQHEMEQKIKGLEEQAKDAKSGLAQSHLAGLSPSFSAYYNSAQATELKRGECTPGTRISVLAHMNDWASISGPDAGCVYWLNGMAGTGKTTIAYSLCTKLESKRQLTASFFCSRLLPECRDVQRIIPSISYQLAQYSLSFRAALFKVLEQDPDVHTRVC</sequence>
<gene>
    <name evidence="4" type="ORF">RDB_LOCUS44940</name>
</gene>
<name>A0A8H2X369_9AGAM</name>
<dbReference type="InterPro" id="IPR056884">
    <property type="entry name" value="NPHP3-like_N"/>
</dbReference>
<feature type="compositionally biased region" description="Basic residues" evidence="2">
    <location>
        <begin position="1"/>
        <end position="13"/>
    </location>
</feature>
<dbReference type="SUPFAM" id="SSF52540">
    <property type="entry name" value="P-loop containing nucleoside triphosphate hydrolases"/>
    <property type="match status" value="1"/>
</dbReference>
<organism evidence="4 5">
    <name type="scientific">Rhizoctonia solani</name>
    <dbReference type="NCBI Taxonomy" id="456999"/>
    <lineage>
        <taxon>Eukaryota</taxon>
        <taxon>Fungi</taxon>
        <taxon>Dikarya</taxon>
        <taxon>Basidiomycota</taxon>
        <taxon>Agaricomycotina</taxon>
        <taxon>Agaricomycetes</taxon>
        <taxon>Cantharellales</taxon>
        <taxon>Ceratobasidiaceae</taxon>
        <taxon>Rhizoctonia</taxon>
    </lineage>
</organism>
<dbReference type="Proteomes" id="UP000663843">
    <property type="component" value="Unassembled WGS sequence"/>
</dbReference>
<proteinExistence type="predicted"/>
<feature type="region of interest" description="Disordered" evidence="2">
    <location>
        <begin position="1"/>
        <end position="57"/>
    </location>
</feature>
<evidence type="ECO:0000313" key="4">
    <source>
        <dbReference type="EMBL" id="CAE6411947.1"/>
    </source>
</evidence>
<reference evidence="4" key="1">
    <citation type="submission" date="2021-01" db="EMBL/GenBank/DDBJ databases">
        <authorList>
            <person name="Kaushik A."/>
        </authorList>
    </citation>
    <scope>NUCLEOTIDE SEQUENCE</scope>
    <source>
        <strain evidence="4">AG2-2IIIB</strain>
    </source>
</reference>
<dbReference type="Pfam" id="PF24883">
    <property type="entry name" value="NPHP3_N"/>
    <property type="match status" value="1"/>
</dbReference>
<dbReference type="InterPro" id="IPR027417">
    <property type="entry name" value="P-loop_NTPase"/>
</dbReference>
<evidence type="ECO:0000313" key="5">
    <source>
        <dbReference type="Proteomes" id="UP000663843"/>
    </source>
</evidence>
<protein>
    <recommendedName>
        <fullName evidence="3">Nephrocystin 3-like N-terminal domain-containing protein</fullName>
    </recommendedName>
</protein>
<keyword evidence="1" id="KW-0677">Repeat</keyword>
<feature type="domain" description="Nephrocystin 3-like N-terminal" evidence="3">
    <location>
        <begin position="230"/>
        <end position="320"/>
    </location>
</feature>
<evidence type="ECO:0000256" key="2">
    <source>
        <dbReference type="SAM" id="MobiDB-lite"/>
    </source>
</evidence>
<comment type="caution">
    <text evidence="4">The sequence shown here is derived from an EMBL/GenBank/DDBJ whole genome shotgun (WGS) entry which is preliminary data.</text>
</comment>
<dbReference type="AlphaFoldDB" id="A0A8H2X369"/>
<evidence type="ECO:0000256" key="1">
    <source>
        <dbReference type="ARBA" id="ARBA00022737"/>
    </source>
</evidence>
<evidence type="ECO:0000259" key="3">
    <source>
        <dbReference type="Pfam" id="PF24883"/>
    </source>
</evidence>
<dbReference type="EMBL" id="CAJMWT010001618">
    <property type="protein sequence ID" value="CAE6411947.1"/>
    <property type="molecule type" value="Genomic_DNA"/>
</dbReference>